<evidence type="ECO:0000313" key="7">
    <source>
        <dbReference type="EMBL" id="OAG07886.1"/>
    </source>
</evidence>
<reference evidence="7 8" key="1">
    <citation type="submission" date="2016-05" db="EMBL/GenBank/DDBJ databases">
        <title>Comparative analysis of secretome profiles of manganese(II)-oxidizing ascomycete fungi.</title>
        <authorList>
            <consortium name="DOE Joint Genome Institute"/>
            <person name="Zeiner C.A."/>
            <person name="Purvine S.O."/>
            <person name="Zink E.M."/>
            <person name="Wu S."/>
            <person name="Pasa-Tolic L."/>
            <person name="Chaput D.L."/>
            <person name="Haridas S."/>
            <person name="Grigoriev I.V."/>
            <person name="Santelli C.M."/>
            <person name="Hansel C.M."/>
        </authorList>
    </citation>
    <scope>NUCLEOTIDE SEQUENCE [LARGE SCALE GENOMIC DNA]</scope>
    <source>
        <strain evidence="7 8">AP3s5-JAC2a</strain>
    </source>
</reference>
<keyword evidence="8" id="KW-1185">Reference proteome</keyword>
<keyword evidence="4" id="KW-0496">Mitochondrion</keyword>
<dbReference type="Proteomes" id="UP000077069">
    <property type="component" value="Unassembled WGS sequence"/>
</dbReference>
<dbReference type="GO" id="GO:1990904">
    <property type="term" value="C:ribonucleoprotein complex"/>
    <property type="evidence" value="ECO:0007669"/>
    <property type="project" value="UniProtKB-KW"/>
</dbReference>
<evidence type="ECO:0000256" key="2">
    <source>
        <dbReference type="ARBA" id="ARBA00008860"/>
    </source>
</evidence>
<gene>
    <name evidence="7" type="ORF">CC84DRAFT_522190</name>
</gene>
<accession>A0A177CKQ8</accession>
<dbReference type="STRING" id="1460663.A0A177CKQ8"/>
<keyword evidence="3" id="KW-0689">Ribosomal protein</keyword>
<evidence type="ECO:0000256" key="6">
    <source>
        <dbReference type="ARBA" id="ARBA00035183"/>
    </source>
</evidence>
<dbReference type="OrthoDB" id="6220758at2759"/>
<sequence length="659" mass="73661">MRRIPRPQRAIDPSLPVPSLIQRRIAPSQCLRAAAAQSHLRTTSACFSTTPTFNFLLGGKQDKKKHQAFVRRWQKRILGDSEPIGAHVDPYDPNSPVRIAPEEQGEEIEVLEEEMQAVKSARRQHSHDEQLVKQPYKEATEGPLLHVGGKEWIEQADEVKLAKEFEKLTQRTYTPMTQAMADEVEKLTGTYYTLRDDNLMMAQTFDEVTGKPYTDFSFGRTTRVTKPEALRTNFHQAVIEIHALKQAGKDLDISKQANRGIYEAPGWIQDVKLQRNKEGKIALAFPAGQSLESLLAEMEHVPDYAPPAPEALEPEALEEVLEEELLAAEGQPVAPAAPVVEEPAPTMDPATPAFKRAALVKDDAEKPKFDFMSNRPVPRKIQPAEPVKPVEPVAEVVETVQEVVVEQPVAAAPALDIDAAFATSSKTLNELRHAVLESAARSSEKNVADVRKLLHNTSTPAPSKTVLRVELDSQVKWQQVPVTDIQLKFALSKRLTQLTGHRISDRHLTSAKDIGDLYHHICGTAKSKPTDVYSYLHTEGTRQNHHINMLTRNHPEGAVIKARAPVTGELLKAGNVQILRKKPTKEERRVQVGLNKVVRGEMVNKGLLPDPEKQRTMRGLQRPGEAQRKRELARLTALFPEFHGQGEETYGLRKRATRT</sequence>
<dbReference type="Pfam" id="PF10501">
    <property type="entry name" value="Ribosomal_L50"/>
    <property type="match status" value="1"/>
</dbReference>
<protein>
    <recommendedName>
        <fullName evidence="6">Large ribosomal subunit protein mL50</fullName>
    </recommendedName>
</protein>
<proteinExistence type="inferred from homology"/>
<dbReference type="GO" id="GO:0005840">
    <property type="term" value="C:ribosome"/>
    <property type="evidence" value="ECO:0007669"/>
    <property type="project" value="UniProtKB-KW"/>
</dbReference>
<dbReference type="InterPro" id="IPR018305">
    <property type="entry name" value="Ribosomal_m50"/>
</dbReference>
<dbReference type="GO" id="GO:0005739">
    <property type="term" value="C:mitochondrion"/>
    <property type="evidence" value="ECO:0007669"/>
    <property type="project" value="UniProtKB-SubCell"/>
</dbReference>
<name>A0A177CKQ8_9PLEO</name>
<evidence type="ECO:0000256" key="1">
    <source>
        <dbReference type="ARBA" id="ARBA00004173"/>
    </source>
</evidence>
<keyword evidence="5" id="KW-0687">Ribonucleoprotein</keyword>
<dbReference type="RefSeq" id="XP_018038251.1">
    <property type="nucleotide sequence ID" value="XM_018186614.1"/>
</dbReference>
<dbReference type="InParanoid" id="A0A177CKQ8"/>
<dbReference type="EMBL" id="KV441550">
    <property type="protein sequence ID" value="OAG07886.1"/>
    <property type="molecule type" value="Genomic_DNA"/>
</dbReference>
<dbReference type="AlphaFoldDB" id="A0A177CKQ8"/>
<dbReference type="GeneID" id="28770100"/>
<organism evidence="7 8">
    <name type="scientific">Paraphaeosphaeria sporulosa</name>
    <dbReference type="NCBI Taxonomy" id="1460663"/>
    <lineage>
        <taxon>Eukaryota</taxon>
        <taxon>Fungi</taxon>
        <taxon>Dikarya</taxon>
        <taxon>Ascomycota</taxon>
        <taxon>Pezizomycotina</taxon>
        <taxon>Dothideomycetes</taxon>
        <taxon>Pleosporomycetidae</taxon>
        <taxon>Pleosporales</taxon>
        <taxon>Massarineae</taxon>
        <taxon>Didymosphaeriaceae</taxon>
        <taxon>Paraphaeosphaeria</taxon>
    </lineage>
</organism>
<comment type="subcellular location">
    <subcellularLocation>
        <location evidence="1">Mitochondrion</location>
    </subcellularLocation>
</comment>
<evidence type="ECO:0000256" key="3">
    <source>
        <dbReference type="ARBA" id="ARBA00022980"/>
    </source>
</evidence>
<evidence type="ECO:0000256" key="4">
    <source>
        <dbReference type="ARBA" id="ARBA00023128"/>
    </source>
</evidence>
<evidence type="ECO:0000256" key="5">
    <source>
        <dbReference type="ARBA" id="ARBA00023274"/>
    </source>
</evidence>
<comment type="similarity">
    <text evidence="2">Belongs to the mitochondrion-specific ribosomal protein mL50 family.</text>
</comment>
<evidence type="ECO:0000313" key="8">
    <source>
        <dbReference type="Proteomes" id="UP000077069"/>
    </source>
</evidence>